<dbReference type="InterPro" id="IPR023674">
    <property type="entry name" value="Ribosomal_uL1-like"/>
</dbReference>
<sequence>MSNFKCTFCSHTYKNCNGLSKHMNVCVFTSSEDEQLFANNPAQVHNYSKLIKQNQNKNFDINEYKLDNELASSLDNMSFELDNSNINSNMFEVNLTSNLLDDLETTIDEDQKFSNKILNNSTYFKHI</sequence>
<comment type="caution">
    <text evidence="1">The sequence shown here is derived from an EMBL/GenBank/DDBJ whole genome shotgun (WGS) entry which is preliminary data.</text>
</comment>
<name>A0A8H4ANI0_GIGMA</name>
<evidence type="ECO:0000313" key="1">
    <source>
        <dbReference type="EMBL" id="KAF0515983.1"/>
    </source>
</evidence>
<proteinExistence type="predicted"/>
<organism evidence="1 2">
    <name type="scientific">Gigaspora margarita</name>
    <dbReference type="NCBI Taxonomy" id="4874"/>
    <lineage>
        <taxon>Eukaryota</taxon>
        <taxon>Fungi</taxon>
        <taxon>Fungi incertae sedis</taxon>
        <taxon>Mucoromycota</taxon>
        <taxon>Glomeromycotina</taxon>
        <taxon>Glomeromycetes</taxon>
        <taxon>Diversisporales</taxon>
        <taxon>Gigasporaceae</taxon>
        <taxon>Gigaspora</taxon>
    </lineage>
</organism>
<dbReference type="EMBL" id="WTPW01000391">
    <property type="protein sequence ID" value="KAF0515983.1"/>
    <property type="molecule type" value="Genomic_DNA"/>
</dbReference>
<dbReference type="AlphaFoldDB" id="A0A8H4ANI0"/>
<dbReference type="SUPFAM" id="SSF56808">
    <property type="entry name" value="Ribosomal protein L1"/>
    <property type="match status" value="1"/>
</dbReference>
<gene>
    <name evidence="1" type="ORF">F8M41_017226</name>
</gene>
<dbReference type="Proteomes" id="UP000439903">
    <property type="component" value="Unassembled WGS sequence"/>
</dbReference>
<keyword evidence="2" id="KW-1185">Reference proteome</keyword>
<protein>
    <submittedName>
        <fullName evidence="1">Uncharacterized protein</fullName>
    </submittedName>
</protein>
<evidence type="ECO:0000313" key="2">
    <source>
        <dbReference type="Proteomes" id="UP000439903"/>
    </source>
</evidence>
<accession>A0A8H4ANI0</accession>
<reference evidence="1 2" key="1">
    <citation type="journal article" date="2019" name="Environ. Microbiol.">
        <title>At the nexus of three kingdoms: the genome of the mycorrhizal fungus Gigaspora margarita provides insights into plant, endobacterial and fungal interactions.</title>
        <authorList>
            <person name="Venice F."/>
            <person name="Ghignone S."/>
            <person name="Salvioli di Fossalunga A."/>
            <person name="Amselem J."/>
            <person name="Novero M."/>
            <person name="Xianan X."/>
            <person name="Sedzielewska Toro K."/>
            <person name="Morin E."/>
            <person name="Lipzen A."/>
            <person name="Grigoriev I.V."/>
            <person name="Henrissat B."/>
            <person name="Martin F.M."/>
            <person name="Bonfante P."/>
        </authorList>
    </citation>
    <scope>NUCLEOTIDE SEQUENCE [LARGE SCALE GENOMIC DNA]</scope>
    <source>
        <strain evidence="1 2">BEG34</strain>
    </source>
</reference>